<dbReference type="Pfam" id="PF00106">
    <property type="entry name" value="adh_short"/>
    <property type="match status" value="1"/>
</dbReference>
<dbReference type="PRINTS" id="PR00081">
    <property type="entry name" value="GDHRDH"/>
</dbReference>
<proteinExistence type="inferred from homology"/>
<dbReference type="InterPro" id="IPR020904">
    <property type="entry name" value="Sc_DH/Rdtase_CS"/>
</dbReference>
<comment type="caution">
    <text evidence="3">The sequence shown here is derived from an EMBL/GenBank/DDBJ whole genome shotgun (WGS) entry which is preliminary data.</text>
</comment>
<keyword evidence="1" id="KW-0560">Oxidoreductase</keyword>
<gene>
    <name evidence="3" type="ORF">RUM44_001274</name>
</gene>
<keyword evidence="4" id="KW-1185">Reference proteome</keyword>
<sequence>MGNTIKSLSGLPKNRLSGIGKKVVVITGCDSGLGYSLSLKFQDLGLTVVSGCLDTKSQGATSLSRFCHVFDLDVTDSRSVQTFVQRTIDVTRDGENELYALVNNAGQMIFGEFEWYTERQIEQQVEVNLMGSFRMAKAFLPHLRKSKGRIINVTSHCAYTNLPTLTVYGATKAALQSWSDGLRMEQQKYGVKIISFVPGSFASQSNIMTSQQFHSDEMEKAFGEEDRKFYGAYFNEFNRYLSFVSGERKPLVPIKDDVLYSKFLDALLSENPRIKYKHEPWRYFLYYNSFRVAPTRLKDYLVNKFMMFPQFKGNCVK</sequence>
<dbReference type="SUPFAM" id="SSF51735">
    <property type="entry name" value="NAD(P)-binding Rossmann-fold domains"/>
    <property type="match status" value="1"/>
</dbReference>
<dbReference type="PROSITE" id="PS00061">
    <property type="entry name" value="ADH_SHORT"/>
    <property type="match status" value="1"/>
</dbReference>
<evidence type="ECO:0000313" key="3">
    <source>
        <dbReference type="EMBL" id="KAK6621467.1"/>
    </source>
</evidence>
<protein>
    <submittedName>
        <fullName evidence="3">Uncharacterized protein</fullName>
    </submittedName>
</protein>
<evidence type="ECO:0000256" key="1">
    <source>
        <dbReference type="ARBA" id="ARBA00023002"/>
    </source>
</evidence>
<dbReference type="Proteomes" id="UP001359485">
    <property type="component" value="Unassembled WGS sequence"/>
</dbReference>
<dbReference type="PRINTS" id="PR00080">
    <property type="entry name" value="SDRFAMILY"/>
</dbReference>
<dbReference type="PANTHER" id="PTHR43313">
    <property type="entry name" value="SHORT-CHAIN DEHYDROGENASE/REDUCTASE FAMILY 9C"/>
    <property type="match status" value="1"/>
</dbReference>
<comment type="similarity">
    <text evidence="2">Belongs to the short-chain dehydrogenases/reductases (SDR) family.</text>
</comment>
<dbReference type="InterPro" id="IPR036291">
    <property type="entry name" value="NAD(P)-bd_dom_sf"/>
</dbReference>
<dbReference type="PANTHER" id="PTHR43313:SF36">
    <property type="entry name" value="D-BETA-HYDROXYBUTYRATE DEHYDROGENASE, MITOCHONDRIAL"/>
    <property type="match status" value="1"/>
</dbReference>
<evidence type="ECO:0000313" key="4">
    <source>
        <dbReference type="Proteomes" id="UP001359485"/>
    </source>
</evidence>
<dbReference type="InterPro" id="IPR002347">
    <property type="entry name" value="SDR_fam"/>
</dbReference>
<reference evidence="3 4" key="1">
    <citation type="submission" date="2023-09" db="EMBL/GenBank/DDBJ databases">
        <title>Genomes of two closely related lineages of the louse Polyplax serrata with different host specificities.</title>
        <authorList>
            <person name="Martinu J."/>
            <person name="Tarabai H."/>
            <person name="Stefka J."/>
            <person name="Hypsa V."/>
        </authorList>
    </citation>
    <scope>NUCLEOTIDE SEQUENCE [LARGE SCALE GENOMIC DNA]</scope>
    <source>
        <strain evidence="3">98ZLc_SE</strain>
    </source>
</reference>
<accession>A0ABR1AJJ4</accession>
<dbReference type="Gene3D" id="3.40.50.720">
    <property type="entry name" value="NAD(P)-binding Rossmann-like Domain"/>
    <property type="match status" value="1"/>
</dbReference>
<evidence type="ECO:0000256" key="2">
    <source>
        <dbReference type="RuleBase" id="RU000363"/>
    </source>
</evidence>
<organism evidence="3 4">
    <name type="scientific">Polyplax serrata</name>
    <name type="common">Common mouse louse</name>
    <dbReference type="NCBI Taxonomy" id="468196"/>
    <lineage>
        <taxon>Eukaryota</taxon>
        <taxon>Metazoa</taxon>
        <taxon>Ecdysozoa</taxon>
        <taxon>Arthropoda</taxon>
        <taxon>Hexapoda</taxon>
        <taxon>Insecta</taxon>
        <taxon>Pterygota</taxon>
        <taxon>Neoptera</taxon>
        <taxon>Paraneoptera</taxon>
        <taxon>Psocodea</taxon>
        <taxon>Troctomorpha</taxon>
        <taxon>Phthiraptera</taxon>
        <taxon>Anoplura</taxon>
        <taxon>Polyplacidae</taxon>
        <taxon>Polyplax</taxon>
    </lineage>
</organism>
<name>A0ABR1AJJ4_POLSC</name>
<dbReference type="EMBL" id="JAWJWF010000047">
    <property type="protein sequence ID" value="KAK6621467.1"/>
    <property type="molecule type" value="Genomic_DNA"/>
</dbReference>